<protein>
    <submittedName>
        <fullName evidence="1">Uncharacterized protein</fullName>
    </submittedName>
</protein>
<evidence type="ECO:0000313" key="1">
    <source>
        <dbReference type="EMBL" id="PWL39598.1"/>
    </source>
</evidence>
<comment type="caution">
    <text evidence="1">The sequence shown here is derived from an EMBL/GenBank/DDBJ whole genome shotgun (WGS) entry which is preliminary data.</text>
</comment>
<dbReference type="Proteomes" id="UP000245762">
    <property type="component" value="Unassembled WGS sequence"/>
</dbReference>
<accession>A0A316L2H9</accession>
<proteinExistence type="predicted"/>
<dbReference type="EMBL" id="QGEG01000001">
    <property type="protein sequence ID" value="PWL39598.1"/>
    <property type="molecule type" value="Genomic_DNA"/>
</dbReference>
<dbReference type="AlphaFoldDB" id="A0A316L2H9"/>
<sequence>MGCKKNGDSPLDIGNDELVFNYQKMPKKLTINPKATVIVEEWVEFKNLSSSFDVLYKARNNEDLILAIDDLIEKEKLLEKGKYPEVFDKFQIKSRQRVLKTYMLKVKADVLDNRDATQTTIEMLETYNAFRKQFNVLVNSQLDTKLILNEG</sequence>
<evidence type="ECO:0000313" key="2">
    <source>
        <dbReference type="Proteomes" id="UP000245762"/>
    </source>
</evidence>
<organism evidence="1 2">
    <name type="scientific">Flagellimonas aquimarina</name>
    <dbReference type="NCBI Taxonomy" id="2201895"/>
    <lineage>
        <taxon>Bacteria</taxon>
        <taxon>Pseudomonadati</taxon>
        <taxon>Bacteroidota</taxon>
        <taxon>Flavobacteriia</taxon>
        <taxon>Flavobacteriales</taxon>
        <taxon>Flavobacteriaceae</taxon>
        <taxon>Flagellimonas</taxon>
    </lineage>
</organism>
<name>A0A316L2H9_9FLAO</name>
<reference evidence="1 2" key="1">
    <citation type="submission" date="2018-05" db="EMBL/GenBank/DDBJ databases">
        <title>Complete genome sequence of Flagellimonas aquimarina ECD12 isolated from seaweed Ecklonia cava.</title>
        <authorList>
            <person name="Choi S."/>
            <person name="Seong C."/>
        </authorList>
    </citation>
    <scope>NUCLEOTIDE SEQUENCE [LARGE SCALE GENOMIC DNA]</scope>
    <source>
        <strain evidence="1 2">ECD12</strain>
    </source>
</reference>
<gene>
    <name evidence="1" type="ORF">DKG77_01830</name>
</gene>
<keyword evidence="2" id="KW-1185">Reference proteome</keyword>